<name>A0ABD3MWB2_9STRA</name>
<feature type="signal peptide" evidence="3">
    <location>
        <begin position="1"/>
        <end position="18"/>
    </location>
</feature>
<reference evidence="5 6" key="1">
    <citation type="submission" date="2024-10" db="EMBL/GenBank/DDBJ databases">
        <title>Updated reference genomes for cyclostephanoid diatoms.</title>
        <authorList>
            <person name="Roberts W.R."/>
            <person name="Alverson A.J."/>
        </authorList>
    </citation>
    <scope>NUCLEOTIDE SEQUENCE [LARGE SCALE GENOMIC DNA]</scope>
    <source>
        <strain evidence="5 6">AJA010-31</strain>
    </source>
</reference>
<dbReference type="PANTHER" id="PTHR46809">
    <property type="entry name" value="STROMAL CELL-DERIVED FACTOR 2-LIKE PROTEIN"/>
    <property type="match status" value="1"/>
</dbReference>
<evidence type="ECO:0000259" key="4">
    <source>
        <dbReference type="PROSITE" id="PS50919"/>
    </source>
</evidence>
<evidence type="ECO:0000313" key="6">
    <source>
        <dbReference type="Proteomes" id="UP001530400"/>
    </source>
</evidence>
<dbReference type="InterPro" id="IPR036300">
    <property type="entry name" value="MIR_dom_sf"/>
</dbReference>
<organism evidence="5 6">
    <name type="scientific">Cyclotella atomus</name>
    <dbReference type="NCBI Taxonomy" id="382360"/>
    <lineage>
        <taxon>Eukaryota</taxon>
        <taxon>Sar</taxon>
        <taxon>Stramenopiles</taxon>
        <taxon>Ochrophyta</taxon>
        <taxon>Bacillariophyta</taxon>
        <taxon>Coscinodiscophyceae</taxon>
        <taxon>Thalassiosirophycidae</taxon>
        <taxon>Stephanodiscales</taxon>
        <taxon>Stephanodiscaceae</taxon>
        <taxon>Cyclotella</taxon>
    </lineage>
</organism>
<evidence type="ECO:0000256" key="2">
    <source>
        <dbReference type="ARBA" id="ARBA00022737"/>
    </source>
</evidence>
<evidence type="ECO:0000256" key="1">
    <source>
        <dbReference type="ARBA" id="ARBA00022729"/>
    </source>
</evidence>
<keyword evidence="1 3" id="KW-0732">Signal</keyword>
<protein>
    <recommendedName>
        <fullName evidence="4">MIR domain-containing protein</fullName>
    </recommendedName>
</protein>
<feature type="domain" description="MIR" evidence="4">
    <location>
        <begin position="24"/>
        <end position="80"/>
    </location>
</feature>
<dbReference type="SUPFAM" id="SSF82109">
    <property type="entry name" value="MIR domain"/>
    <property type="match status" value="1"/>
</dbReference>
<dbReference type="PROSITE" id="PS50919">
    <property type="entry name" value="MIR"/>
    <property type="match status" value="2"/>
</dbReference>
<evidence type="ECO:0000256" key="3">
    <source>
        <dbReference type="SAM" id="SignalP"/>
    </source>
</evidence>
<dbReference type="InterPro" id="IPR016093">
    <property type="entry name" value="MIR_motif"/>
</dbReference>
<dbReference type="PANTHER" id="PTHR46809:SF2">
    <property type="entry name" value="GH21273P"/>
    <property type="match status" value="1"/>
</dbReference>
<accession>A0ABD3MWB2</accession>
<comment type="caution">
    <text evidence="5">The sequence shown here is derived from an EMBL/GenBank/DDBJ whole genome shotgun (WGS) entry which is preliminary data.</text>
</comment>
<dbReference type="SMART" id="SM00472">
    <property type="entry name" value="MIR"/>
    <property type="match status" value="3"/>
</dbReference>
<dbReference type="Proteomes" id="UP001530400">
    <property type="component" value="Unassembled WGS sequence"/>
</dbReference>
<proteinExistence type="predicted"/>
<dbReference type="EMBL" id="JALLPJ020001360">
    <property type="protein sequence ID" value="KAL3767687.1"/>
    <property type="molecule type" value="Genomic_DNA"/>
</dbReference>
<sequence>MKISTSVIVAALVSGAGAAHSSDEKYVTCGSTVKLAHVESGGKHFLMSDERTLQSGSGQQLVTAAVSTDSHNALWQIRENDGAPACDLGKPIKCGDVIRLTHINTNNNLHTHGIKSPLSKQHEVTGFGNGQGEGDSGDDWRVMCSSGEEYWLREEEVSFRSSATSRYLGSASNAKFTEQNCGRGCPILNHLEVFGRQQNDQHTKWKTDIGVYLYK</sequence>
<evidence type="ECO:0000313" key="5">
    <source>
        <dbReference type="EMBL" id="KAL3767687.1"/>
    </source>
</evidence>
<keyword evidence="2" id="KW-0677">Repeat</keyword>
<dbReference type="CDD" id="cd23279">
    <property type="entry name" value="beta-trefoil_MIR_SDF2-like"/>
    <property type="match status" value="1"/>
</dbReference>
<gene>
    <name evidence="5" type="ORF">ACHAWO_004389</name>
</gene>
<keyword evidence="6" id="KW-1185">Reference proteome</keyword>
<dbReference type="AlphaFoldDB" id="A0ABD3MWB2"/>
<dbReference type="Gene3D" id="2.80.10.50">
    <property type="match status" value="1"/>
</dbReference>
<feature type="domain" description="MIR" evidence="4">
    <location>
        <begin position="89"/>
        <end position="145"/>
    </location>
</feature>
<dbReference type="Pfam" id="PF02815">
    <property type="entry name" value="MIR"/>
    <property type="match status" value="1"/>
</dbReference>
<feature type="chain" id="PRO_5044820698" description="MIR domain-containing protein" evidence="3">
    <location>
        <begin position="19"/>
        <end position="215"/>
    </location>
</feature>